<sequence length="351" mass="36236">MAPKAPRKASVSGRDFAMSGIPKSSSNTSMPPPPNPVMPKGILEPEVNALGTCLRQHAMTVLQRDIRREEQRLKAEAAAAAAAAKAATSLTSSPTMSPTSPSMVNPFIGPPTESSPDSTDTKSLPTPSRRQSTVSLSSLQRPNFQHKLDLSSASMRINPEEILSIPSGLSSPVTLAPKSSHRALPQELVMAALSEANRSVDIDLTVTDADMEIQQAAGAAAAVSLDPTAGTSADKPIELDLDMDMDIFAAANAAAGGSNQQMFSQSPAHPSVGETSNMMPDVKPKQEEDFFSDALHAGTAPGDMGDILTSLGGGAPTGSGQPHIIGDATHPSLSMSSPIKAPSPGTILAGF</sequence>
<dbReference type="EMBL" id="KE504155">
    <property type="protein sequence ID" value="EPS99611.1"/>
    <property type="molecule type" value="Genomic_DNA"/>
</dbReference>
<dbReference type="Proteomes" id="UP000015241">
    <property type="component" value="Unassembled WGS sequence"/>
</dbReference>
<evidence type="ECO:0000313" key="2">
    <source>
        <dbReference type="EMBL" id="EPS99611.1"/>
    </source>
</evidence>
<feature type="region of interest" description="Disordered" evidence="1">
    <location>
        <begin position="258"/>
        <end position="280"/>
    </location>
</feature>
<feature type="compositionally biased region" description="Polar residues" evidence="1">
    <location>
        <begin position="258"/>
        <end position="278"/>
    </location>
</feature>
<dbReference type="OrthoDB" id="3365514at2759"/>
<accession>S8E384</accession>
<name>S8E384_FOMSC</name>
<keyword evidence="3" id="KW-1185">Reference proteome</keyword>
<feature type="region of interest" description="Disordered" evidence="1">
    <location>
        <begin position="87"/>
        <end position="141"/>
    </location>
</feature>
<feature type="region of interest" description="Disordered" evidence="1">
    <location>
        <begin position="330"/>
        <end position="351"/>
    </location>
</feature>
<feature type="compositionally biased region" description="Polar residues" evidence="1">
    <location>
        <begin position="112"/>
        <end position="141"/>
    </location>
</feature>
<feature type="region of interest" description="Disordered" evidence="1">
    <location>
        <begin position="1"/>
        <end position="42"/>
    </location>
</feature>
<reference evidence="2 3" key="1">
    <citation type="journal article" date="2012" name="Science">
        <title>The Paleozoic origin of enzymatic lignin decomposition reconstructed from 31 fungal genomes.</title>
        <authorList>
            <person name="Floudas D."/>
            <person name="Binder M."/>
            <person name="Riley R."/>
            <person name="Barry K."/>
            <person name="Blanchette R.A."/>
            <person name="Henrissat B."/>
            <person name="Martinez A.T."/>
            <person name="Otillar R."/>
            <person name="Spatafora J.W."/>
            <person name="Yadav J.S."/>
            <person name="Aerts A."/>
            <person name="Benoit I."/>
            <person name="Boyd A."/>
            <person name="Carlson A."/>
            <person name="Copeland A."/>
            <person name="Coutinho P.M."/>
            <person name="de Vries R.P."/>
            <person name="Ferreira P."/>
            <person name="Findley K."/>
            <person name="Foster B."/>
            <person name="Gaskell J."/>
            <person name="Glotzer D."/>
            <person name="Gorecki P."/>
            <person name="Heitman J."/>
            <person name="Hesse C."/>
            <person name="Hori C."/>
            <person name="Igarashi K."/>
            <person name="Jurgens J.A."/>
            <person name="Kallen N."/>
            <person name="Kersten P."/>
            <person name="Kohler A."/>
            <person name="Kuees U."/>
            <person name="Kumar T.K.A."/>
            <person name="Kuo A."/>
            <person name="LaButti K."/>
            <person name="Larrondo L.F."/>
            <person name="Lindquist E."/>
            <person name="Ling A."/>
            <person name="Lombard V."/>
            <person name="Lucas S."/>
            <person name="Lundell T."/>
            <person name="Martin R."/>
            <person name="McLaughlin D.J."/>
            <person name="Morgenstern I."/>
            <person name="Morin E."/>
            <person name="Murat C."/>
            <person name="Nagy L.G."/>
            <person name="Nolan M."/>
            <person name="Ohm R.A."/>
            <person name="Patyshakuliyeva A."/>
            <person name="Rokas A."/>
            <person name="Ruiz-Duenas F.J."/>
            <person name="Sabat G."/>
            <person name="Salamov A."/>
            <person name="Samejima M."/>
            <person name="Schmutz J."/>
            <person name="Slot J.C."/>
            <person name="St John F."/>
            <person name="Stenlid J."/>
            <person name="Sun H."/>
            <person name="Sun S."/>
            <person name="Syed K."/>
            <person name="Tsang A."/>
            <person name="Wiebenga A."/>
            <person name="Young D."/>
            <person name="Pisabarro A."/>
            <person name="Eastwood D.C."/>
            <person name="Martin F."/>
            <person name="Cullen D."/>
            <person name="Grigoriev I.V."/>
            <person name="Hibbett D.S."/>
        </authorList>
    </citation>
    <scope>NUCLEOTIDE SEQUENCE</scope>
    <source>
        <strain evidence="3">FP-58527</strain>
    </source>
</reference>
<dbReference type="HOGENOM" id="CLU_047740_0_0_1"/>
<dbReference type="eggNOG" id="ENOG502SQ3R">
    <property type="taxonomic scope" value="Eukaryota"/>
</dbReference>
<organism evidence="2 3">
    <name type="scientific">Fomitopsis schrenkii</name>
    <name type="common">Brown rot fungus</name>
    <dbReference type="NCBI Taxonomy" id="2126942"/>
    <lineage>
        <taxon>Eukaryota</taxon>
        <taxon>Fungi</taxon>
        <taxon>Dikarya</taxon>
        <taxon>Basidiomycota</taxon>
        <taxon>Agaricomycotina</taxon>
        <taxon>Agaricomycetes</taxon>
        <taxon>Polyporales</taxon>
        <taxon>Fomitopsis</taxon>
    </lineage>
</organism>
<evidence type="ECO:0000256" key="1">
    <source>
        <dbReference type="SAM" id="MobiDB-lite"/>
    </source>
</evidence>
<evidence type="ECO:0000313" key="3">
    <source>
        <dbReference type="Proteomes" id="UP000015241"/>
    </source>
</evidence>
<proteinExistence type="predicted"/>
<dbReference type="AlphaFoldDB" id="S8E384"/>
<dbReference type="InParanoid" id="S8E384"/>
<feature type="non-terminal residue" evidence="2">
    <location>
        <position position="351"/>
    </location>
</feature>
<feature type="compositionally biased region" description="Low complexity" evidence="1">
    <location>
        <begin position="87"/>
        <end position="103"/>
    </location>
</feature>
<gene>
    <name evidence="2" type="ORF">FOMPIDRAFT_33578</name>
</gene>
<protein>
    <submittedName>
        <fullName evidence="2">Uncharacterized protein</fullName>
    </submittedName>
</protein>